<organism evidence="1 2">
    <name type="scientific">Rhizophagus irregularis</name>
    <dbReference type="NCBI Taxonomy" id="588596"/>
    <lineage>
        <taxon>Eukaryota</taxon>
        <taxon>Fungi</taxon>
        <taxon>Fungi incertae sedis</taxon>
        <taxon>Mucoromycota</taxon>
        <taxon>Glomeromycotina</taxon>
        <taxon>Glomeromycetes</taxon>
        <taxon>Glomerales</taxon>
        <taxon>Glomeraceae</taxon>
        <taxon>Rhizophagus</taxon>
    </lineage>
</organism>
<dbReference type="EMBL" id="LLXJ01000411">
    <property type="protein sequence ID" value="PKC10033.1"/>
    <property type="molecule type" value="Genomic_DNA"/>
</dbReference>
<proteinExistence type="predicted"/>
<gene>
    <name evidence="1" type="ORF">RhiirA5_355999</name>
</gene>
<name>A0A2I1EE43_9GLOM</name>
<accession>A0A2I1EE43</accession>
<evidence type="ECO:0000313" key="2">
    <source>
        <dbReference type="Proteomes" id="UP000232722"/>
    </source>
</evidence>
<dbReference type="Proteomes" id="UP000232722">
    <property type="component" value="Unassembled WGS sequence"/>
</dbReference>
<reference evidence="1 2" key="1">
    <citation type="submission" date="2016-04" db="EMBL/GenBank/DDBJ databases">
        <title>Genome analyses suggest a sexual origin of heterokaryosis in a supposedly ancient asexual fungus.</title>
        <authorList>
            <person name="Ropars J."/>
            <person name="Sedzielewska K."/>
            <person name="Noel J."/>
            <person name="Charron P."/>
            <person name="Farinelli L."/>
            <person name="Marton T."/>
            <person name="Kruger M."/>
            <person name="Pelin A."/>
            <person name="Brachmann A."/>
            <person name="Corradi N."/>
        </authorList>
    </citation>
    <scope>NUCLEOTIDE SEQUENCE [LARGE SCALE GENOMIC DNA]</scope>
    <source>
        <strain evidence="1 2">A5</strain>
    </source>
</reference>
<comment type="caution">
    <text evidence="1">The sequence shown here is derived from an EMBL/GenBank/DDBJ whole genome shotgun (WGS) entry which is preliminary data.</text>
</comment>
<reference evidence="1 2" key="2">
    <citation type="submission" date="2017-09" db="EMBL/GenBank/DDBJ databases">
        <title>Extensive intraspecific genome diversity in a model arbuscular mycorrhizal fungus.</title>
        <authorList>
            <person name="Chen E.C."/>
            <person name="Morin E."/>
            <person name="Beaudet D."/>
            <person name="Noel J."/>
            <person name="Ndikumana S."/>
            <person name="Charron P."/>
            <person name="St-Onge C."/>
            <person name="Giorgi J."/>
            <person name="Grigoriev I.V."/>
            <person name="Roux C."/>
            <person name="Martin F.M."/>
            <person name="Corradi N."/>
        </authorList>
    </citation>
    <scope>NUCLEOTIDE SEQUENCE [LARGE SCALE GENOMIC DNA]</scope>
    <source>
        <strain evidence="1 2">A5</strain>
    </source>
</reference>
<protein>
    <submittedName>
        <fullName evidence="1">Uncharacterized protein</fullName>
    </submittedName>
</protein>
<dbReference type="AlphaFoldDB" id="A0A2I1EE43"/>
<sequence>MFIFMSKDQGLKKITYNYYMQLLHATITCNYYMQLITCNYYIPLLHANITCNYYNYYMR</sequence>
<evidence type="ECO:0000313" key="1">
    <source>
        <dbReference type="EMBL" id="PKC10033.1"/>
    </source>
</evidence>